<accession>A0A284R7H9</accession>
<protein>
    <recommendedName>
        <fullName evidence="4">Protein kinase domain-containing protein</fullName>
    </recommendedName>
</protein>
<dbReference type="OrthoDB" id="2962750at2759"/>
<name>A0A284R7H9_ARMOS</name>
<dbReference type="STRING" id="47428.A0A284R7H9"/>
<dbReference type="OMA" id="HHQCAAY"/>
<dbReference type="GO" id="GO:0007166">
    <property type="term" value="P:cell surface receptor signaling pathway"/>
    <property type="evidence" value="ECO:0007669"/>
    <property type="project" value="InterPro"/>
</dbReference>
<dbReference type="InterPro" id="IPR036537">
    <property type="entry name" value="Adaptor_Cbl_N_dom_sf"/>
</dbReference>
<reference evidence="3" key="1">
    <citation type="journal article" date="2017" name="Nat. Ecol. Evol.">
        <title>Genome expansion and lineage-specific genetic innovations in the forest pathogenic fungi Armillaria.</title>
        <authorList>
            <person name="Sipos G."/>
            <person name="Prasanna A.N."/>
            <person name="Walter M.C."/>
            <person name="O'Connor E."/>
            <person name="Balint B."/>
            <person name="Krizsan K."/>
            <person name="Kiss B."/>
            <person name="Hess J."/>
            <person name="Varga T."/>
            <person name="Slot J."/>
            <person name="Riley R."/>
            <person name="Boka B."/>
            <person name="Rigling D."/>
            <person name="Barry K."/>
            <person name="Lee J."/>
            <person name="Mihaltcheva S."/>
            <person name="LaButti K."/>
            <person name="Lipzen A."/>
            <person name="Waldron R."/>
            <person name="Moloney N.M."/>
            <person name="Sperisen C."/>
            <person name="Kredics L."/>
            <person name="Vagvoelgyi C."/>
            <person name="Patrignani A."/>
            <person name="Fitzpatrick D."/>
            <person name="Nagy I."/>
            <person name="Doyle S."/>
            <person name="Anderson J.B."/>
            <person name="Grigoriev I.V."/>
            <person name="Gueldener U."/>
            <person name="Muensterkoetter M."/>
            <person name="Nagy L.G."/>
        </authorList>
    </citation>
    <scope>NUCLEOTIDE SEQUENCE [LARGE SCALE GENOMIC DNA]</scope>
    <source>
        <strain evidence="3">C18/9</strain>
    </source>
</reference>
<dbReference type="Proteomes" id="UP000219338">
    <property type="component" value="Unassembled WGS sequence"/>
</dbReference>
<dbReference type="InterPro" id="IPR059179">
    <property type="entry name" value="MLKL-like_MCAfunc"/>
</dbReference>
<evidence type="ECO:0000256" key="1">
    <source>
        <dbReference type="SAM" id="MobiDB-lite"/>
    </source>
</evidence>
<sequence length="630" mass="70213">MKFFTLVKKKGIETAIPPLEVLKAAAELIPIPALGPAMEIILSIFEKVYQSQQNAGTAHEIANLCLRAHSTLSEHLQSVEIMPALLNSIQQFEVDLHDAQKTVQKYKQKMWIQHVFYSRSNNEDLQCLEKRVNNTLSLFQIKKLLSLEEICTKIYASVQRIEQNTVVLVNHSKPTPRSEGALVDIVPRNHFILYKEIINHPGYSLHTAEMRCGKIIAIKVFTGCKAKSTWEASNKFDLNIIHSNLPHLIGTSSSGKGGALFSVYDLDIKDHVEGVILSWMNHDVDEIMYMCARMIHGISSALSNLSEKARFCDLDVEDVDILWDARGRVVLAIHPEVANSSTTLVSPEDHTSRLLRMMDDICINVFRSVNHIRYDDEPDRTYTISSITQVDEDTSSLASSPQPSRTTVIQPWRELVWQAGVGRDTDLHKISQEYGSFVGNPFLHHQCAAYWREDLTLTHAILDNRVVVFTVPSFGEVCVVCGTVPSAGPPLPPLPPMLLPEAPPTRPSWRNVNVRPSKKKKRDSGPPPPAAPTPQLDPHAQVHEWVQWHPEPHFVPTPPAIDPQLLVPDQGSPGLQTPPAAPMPQLDPCAQVPESHFVPTPPTIEPQFLVPDQGSPGLFGPRSPRGSVIR</sequence>
<feature type="region of interest" description="Disordered" evidence="1">
    <location>
        <begin position="495"/>
        <end position="537"/>
    </location>
</feature>
<keyword evidence="3" id="KW-1185">Reference proteome</keyword>
<feature type="region of interest" description="Disordered" evidence="1">
    <location>
        <begin position="551"/>
        <end position="581"/>
    </location>
</feature>
<proteinExistence type="predicted"/>
<feature type="compositionally biased region" description="Pro residues" evidence="1">
    <location>
        <begin position="495"/>
        <end position="506"/>
    </location>
</feature>
<feature type="region of interest" description="Disordered" evidence="1">
    <location>
        <begin position="598"/>
        <end position="630"/>
    </location>
</feature>
<dbReference type="CDD" id="cd21037">
    <property type="entry name" value="MLKL_NTD"/>
    <property type="match status" value="1"/>
</dbReference>
<dbReference type="AlphaFoldDB" id="A0A284R7H9"/>
<evidence type="ECO:0008006" key="4">
    <source>
        <dbReference type="Google" id="ProtNLM"/>
    </source>
</evidence>
<organism evidence="2 3">
    <name type="scientific">Armillaria ostoyae</name>
    <name type="common">Armillaria root rot fungus</name>
    <dbReference type="NCBI Taxonomy" id="47428"/>
    <lineage>
        <taxon>Eukaryota</taxon>
        <taxon>Fungi</taxon>
        <taxon>Dikarya</taxon>
        <taxon>Basidiomycota</taxon>
        <taxon>Agaricomycotina</taxon>
        <taxon>Agaricomycetes</taxon>
        <taxon>Agaricomycetidae</taxon>
        <taxon>Agaricales</taxon>
        <taxon>Marasmiineae</taxon>
        <taxon>Physalacriaceae</taxon>
        <taxon>Armillaria</taxon>
    </lineage>
</organism>
<evidence type="ECO:0000313" key="3">
    <source>
        <dbReference type="Proteomes" id="UP000219338"/>
    </source>
</evidence>
<gene>
    <name evidence="2" type="ORF">ARMOST_08055</name>
</gene>
<dbReference type="EMBL" id="FUEG01000005">
    <property type="protein sequence ID" value="SJL04685.1"/>
    <property type="molecule type" value="Genomic_DNA"/>
</dbReference>
<evidence type="ECO:0000313" key="2">
    <source>
        <dbReference type="EMBL" id="SJL04685.1"/>
    </source>
</evidence>
<dbReference type="Gene3D" id="1.20.930.20">
    <property type="entry name" value="Adaptor protein Cbl, N-terminal domain"/>
    <property type="match status" value="1"/>
</dbReference>